<name>A0A448ZRA8_9STRA</name>
<dbReference type="InterPro" id="IPR005636">
    <property type="entry name" value="DTW"/>
</dbReference>
<dbReference type="SMART" id="SM01144">
    <property type="entry name" value="DTW"/>
    <property type="match status" value="1"/>
</dbReference>
<keyword evidence="10" id="KW-1185">Reference proteome</keyword>
<evidence type="ECO:0000259" key="8">
    <source>
        <dbReference type="SMART" id="SM01144"/>
    </source>
</evidence>
<accession>A0A448ZRA8</accession>
<proteinExistence type="inferred from homology"/>
<feature type="region of interest" description="Disordered" evidence="7">
    <location>
        <begin position="184"/>
        <end position="218"/>
    </location>
</feature>
<sequence length="408" mass="43590">MEAPGEKRHCSAPPATDAQKRKALAEPEAGKDQSDRSPGQPRQKKKRVVCDRCHRPRPQTCLCDSLPAAPILLERTEIVVLQHPLEVKNHKAASHRSVPLLELCLAPESLSLRKGRRFGRESLGEDIFSKIHDRSGEYLPVLVFPKIKIAEGAREGSSGPGEQSYREDSATVLSLGGLLKHLRGGDAGTGAGQPKTAAVPPPHERAQATTNANANAKPKASARTVLLLVLDATWKHAREMHLANIRAGQYPPHMLRLALEQDDLRPAHSSDSGGARAPVFRPGRFRLRGKASKKGYGGSHKNKDKHNDDGDPPIDESWMSTAECIAWIVSGLEASGSAAGPGTSAGGGTNPPQSLYEILMKPLDAMVEKWKSYVERAGQPSGTACAAPATERQAAPLAGGDPGTTGTR</sequence>
<organism evidence="9 10">
    <name type="scientific">Pseudo-nitzschia multistriata</name>
    <dbReference type="NCBI Taxonomy" id="183589"/>
    <lineage>
        <taxon>Eukaryota</taxon>
        <taxon>Sar</taxon>
        <taxon>Stramenopiles</taxon>
        <taxon>Ochrophyta</taxon>
        <taxon>Bacillariophyta</taxon>
        <taxon>Bacillariophyceae</taxon>
        <taxon>Bacillariophycidae</taxon>
        <taxon>Bacillariales</taxon>
        <taxon>Bacillariaceae</taxon>
        <taxon>Pseudo-nitzschia</taxon>
    </lineage>
</organism>
<evidence type="ECO:0000256" key="5">
    <source>
        <dbReference type="ARBA" id="ARBA00034489"/>
    </source>
</evidence>
<protein>
    <recommendedName>
        <fullName evidence="1">tRNA-uridine aminocarboxypropyltransferase</fullName>
        <ecNumber evidence="1">2.5.1.25</ecNumber>
    </recommendedName>
</protein>
<dbReference type="PANTHER" id="PTHR21392:SF0">
    <property type="entry name" value="TRNA-URIDINE AMINOCARBOXYPROPYLTRANSFERASE 2"/>
    <property type="match status" value="1"/>
</dbReference>
<evidence type="ECO:0000256" key="4">
    <source>
        <dbReference type="ARBA" id="ARBA00022694"/>
    </source>
</evidence>
<dbReference type="GO" id="GO:0016432">
    <property type="term" value="F:tRNA-uridine aminocarboxypropyltransferase activity"/>
    <property type="evidence" value="ECO:0007669"/>
    <property type="project" value="UniProtKB-EC"/>
</dbReference>
<feature type="region of interest" description="Disordered" evidence="7">
    <location>
        <begin position="265"/>
        <end position="316"/>
    </location>
</feature>
<dbReference type="EC" id="2.5.1.25" evidence="1"/>
<evidence type="ECO:0000313" key="9">
    <source>
        <dbReference type="EMBL" id="VEU44534.1"/>
    </source>
</evidence>
<feature type="domain" description="DTW" evidence="8">
    <location>
        <begin position="46"/>
        <end position="375"/>
    </location>
</feature>
<feature type="compositionally biased region" description="Basic and acidic residues" evidence="7">
    <location>
        <begin position="18"/>
        <end position="35"/>
    </location>
</feature>
<keyword evidence="3" id="KW-0949">S-adenosyl-L-methionine</keyword>
<gene>
    <name evidence="9" type="ORF">PSNMU_V1.4_AUG-EV-PASAV3_0115510</name>
</gene>
<evidence type="ECO:0000256" key="6">
    <source>
        <dbReference type="ARBA" id="ARBA00048718"/>
    </source>
</evidence>
<dbReference type="GO" id="GO:0008033">
    <property type="term" value="P:tRNA processing"/>
    <property type="evidence" value="ECO:0007669"/>
    <property type="project" value="UniProtKB-KW"/>
</dbReference>
<dbReference type="EMBL" id="CAACVS010000648">
    <property type="protein sequence ID" value="VEU44534.1"/>
    <property type="molecule type" value="Genomic_DNA"/>
</dbReference>
<evidence type="ECO:0000256" key="1">
    <source>
        <dbReference type="ARBA" id="ARBA00012386"/>
    </source>
</evidence>
<feature type="region of interest" description="Disordered" evidence="7">
    <location>
        <begin position="1"/>
        <end position="50"/>
    </location>
</feature>
<dbReference type="Pfam" id="PF03942">
    <property type="entry name" value="DTW"/>
    <property type="match status" value="1"/>
</dbReference>
<evidence type="ECO:0000313" key="10">
    <source>
        <dbReference type="Proteomes" id="UP000291116"/>
    </source>
</evidence>
<feature type="compositionally biased region" description="Low complexity" evidence="7">
    <location>
        <begin position="207"/>
        <end position="218"/>
    </location>
</feature>
<comment type="catalytic activity">
    <reaction evidence="6">
        <text>a uridine in tRNA + S-adenosyl-L-methionine = a 3-[(3S)-3-amino-3-carboxypropyl]uridine in tRNA + S-methyl-5'-thioadenosine + H(+)</text>
        <dbReference type="Rhea" id="RHEA:62432"/>
        <dbReference type="Rhea" id="RHEA-COMP:13339"/>
        <dbReference type="Rhea" id="RHEA-COMP:16092"/>
        <dbReference type="ChEBI" id="CHEBI:15378"/>
        <dbReference type="ChEBI" id="CHEBI:17509"/>
        <dbReference type="ChEBI" id="CHEBI:59789"/>
        <dbReference type="ChEBI" id="CHEBI:65315"/>
        <dbReference type="ChEBI" id="CHEBI:82930"/>
        <dbReference type="EC" id="2.5.1.25"/>
    </reaction>
</comment>
<dbReference type="AlphaFoldDB" id="A0A448ZRA8"/>
<dbReference type="OrthoDB" id="408541at2759"/>
<evidence type="ECO:0000256" key="3">
    <source>
        <dbReference type="ARBA" id="ARBA00022691"/>
    </source>
</evidence>
<dbReference type="InterPro" id="IPR039262">
    <property type="entry name" value="DTWD2/TAPT"/>
</dbReference>
<evidence type="ECO:0000256" key="7">
    <source>
        <dbReference type="SAM" id="MobiDB-lite"/>
    </source>
</evidence>
<feature type="compositionally biased region" description="Basic residues" evidence="7">
    <location>
        <begin position="283"/>
        <end position="293"/>
    </location>
</feature>
<reference evidence="9 10" key="1">
    <citation type="submission" date="2019-01" db="EMBL/GenBank/DDBJ databases">
        <authorList>
            <person name="Ferrante I. M."/>
        </authorList>
    </citation>
    <scope>NUCLEOTIDE SEQUENCE [LARGE SCALE GENOMIC DNA]</scope>
    <source>
        <strain evidence="9 10">B856</strain>
    </source>
</reference>
<keyword evidence="2" id="KW-0808">Transferase</keyword>
<feature type="region of interest" description="Disordered" evidence="7">
    <location>
        <begin position="378"/>
        <end position="408"/>
    </location>
</feature>
<evidence type="ECO:0000256" key="2">
    <source>
        <dbReference type="ARBA" id="ARBA00022679"/>
    </source>
</evidence>
<dbReference type="Proteomes" id="UP000291116">
    <property type="component" value="Unassembled WGS sequence"/>
</dbReference>
<dbReference type="PANTHER" id="PTHR21392">
    <property type="entry name" value="TRNA-URIDINE AMINOCARBOXYPROPYLTRANSFERASE 2"/>
    <property type="match status" value="1"/>
</dbReference>
<comment type="similarity">
    <text evidence="5">Belongs to the TDD superfamily. DTWD2 family.</text>
</comment>
<keyword evidence="4" id="KW-0819">tRNA processing</keyword>